<comment type="subcellular location">
    <subcellularLocation>
        <location evidence="1">Cell membrane</location>
        <topology evidence="1">Multi-pass membrane protein</topology>
    </subcellularLocation>
</comment>
<evidence type="ECO:0000256" key="4">
    <source>
        <dbReference type="ARBA" id="ARBA00022692"/>
    </source>
</evidence>
<dbReference type="EMBL" id="CAADID010000025">
    <property type="protein sequence ID" value="VFR76618.1"/>
    <property type="molecule type" value="Genomic_DNA"/>
</dbReference>
<dbReference type="AlphaFoldDB" id="A0A484NY96"/>
<dbReference type="InterPro" id="IPR052157">
    <property type="entry name" value="BCAA_transport_permease"/>
</dbReference>
<keyword evidence="4 9" id="KW-0812">Transmembrane</keyword>
<comment type="similarity">
    <text evidence="8">Belongs to the binding-protein-dependent transport system permease family. LivHM subfamily.</text>
</comment>
<evidence type="ECO:0000256" key="2">
    <source>
        <dbReference type="ARBA" id="ARBA00022448"/>
    </source>
</evidence>
<dbReference type="EMBL" id="CAADIG010000018">
    <property type="protein sequence ID" value="VFR44765.1"/>
    <property type="molecule type" value="Genomic_DNA"/>
</dbReference>
<protein>
    <submittedName>
        <fullName evidence="10">High-affinity branched-chain amino acid transport system permease protein LivH (TC 3.A.1.4.1)</fullName>
    </submittedName>
</protein>
<feature type="transmembrane region" description="Helical" evidence="9">
    <location>
        <begin position="20"/>
        <end position="42"/>
    </location>
</feature>
<dbReference type="PANTHER" id="PTHR11795">
    <property type="entry name" value="BRANCHED-CHAIN AMINO ACID TRANSPORT SYSTEM PERMEASE PROTEIN LIVH"/>
    <property type="match status" value="1"/>
</dbReference>
<evidence type="ECO:0000256" key="3">
    <source>
        <dbReference type="ARBA" id="ARBA00022475"/>
    </source>
</evidence>
<evidence type="ECO:0000256" key="1">
    <source>
        <dbReference type="ARBA" id="ARBA00004651"/>
    </source>
</evidence>
<feature type="transmembrane region" description="Helical" evidence="9">
    <location>
        <begin position="191"/>
        <end position="212"/>
    </location>
</feature>
<evidence type="ECO:0000256" key="7">
    <source>
        <dbReference type="ARBA" id="ARBA00023136"/>
    </source>
</evidence>
<dbReference type="PANTHER" id="PTHR11795:SF442">
    <property type="entry name" value="ABC TRANSPORTER ATP-BINDING PROTEIN"/>
    <property type="match status" value="1"/>
</dbReference>
<gene>
    <name evidence="10" type="ORF">AMP9_0672</name>
    <name evidence="11" type="ORF">ANT2_0622</name>
    <name evidence="12" type="ORF">ANT3_0623</name>
    <name evidence="13" type="ORF">RAN3_0623</name>
</gene>
<proteinExistence type="inferred from homology"/>
<dbReference type="InterPro" id="IPR001851">
    <property type="entry name" value="ABC_transp_permease"/>
</dbReference>
<keyword evidence="6 9" id="KW-1133">Transmembrane helix</keyword>
<sequence length="301" mass="31952">MQVSGKETMGMELIFLAEQVVNGLLLGFYYLLIALGLSIIFSLGGVVNLAHGAFFALGAYFMVTITGWAGYGVGFVASPLLVAILGMIVERLFLRRFYKADPVLSLLFTFGLAMVIEQSLRMIYGASPLQFSIPPAARGMVTVGDFMYPNYRLAMLAVALAALGGTWWLLRRTSFGKVVRAGISDPDMVRALGISLAPVLTAVCGIGIGLAGLAGALLSPVTGVHPAMGHEILTAAFVVVVIGGLGSFWGVVVAAVLVGVLRGLTAYFYPPASEASLYLLMLAVLLLRPRGIMGERMERLE</sequence>
<evidence type="ECO:0000313" key="11">
    <source>
        <dbReference type="EMBL" id="VFR44765.1"/>
    </source>
</evidence>
<feature type="transmembrane region" description="Helical" evidence="9">
    <location>
        <begin position="232"/>
        <end position="260"/>
    </location>
</feature>
<dbReference type="EMBL" id="CAADHY010000008">
    <property type="protein sequence ID" value="VFR17157.1"/>
    <property type="molecule type" value="Genomic_DNA"/>
</dbReference>
<keyword evidence="3" id="KW-1003">Cell membrane</keyword>
<evidence type="ECO:0000256" key="8">
    <source>
        <dbReference type="ARBA" id="ARBA00037998"/>
    </source>
</evidence>
<keyword evidence="2" id="KW-0813">Transport</keyword>
<name>A0A484NY96_9ZZZZ</name>
<evidence type="ECO:0000313" key="10">
    <source>
        <dbReference type="EMBL" id="VFR17157.1"/>
    </source>
</evidence>
<feature type="transmembrane region" description="Helical" evidence="9">
    <location>
        <begin position="267"/>
        <end position="287"/>
    </location>
</feature>
<dbReference type="GO" id="GO:0022857">
    <property type="term" value="F:transmembrane transporter activity"/>
    <property type="evidence" value="ECO:0007669"/>
    <property type="project" value="InterPro"/>
</dbReference>
<evidence type="ECO:0000256" key="6">
    <source>
        <dbReference type="ARBA" id="ARBA00022989"/>
    </source>
</evidence>
<dbReference type="EMBL" id="CAADIO010000037">
    <property type="protein sequence ID" value="VFR93862.1"/>
    <property type="molecule type" value="Genomic_DNA"/>
</dbReference>
<feature type="transmembrane region" description="Helical" evidence="9">
    <location>
        <begin position="75"/>
        <end position="94"/>
    </location>
</feature>
<keyword evidence="7 9" id="KW-0472">Membrane</keyword>
<evidence type="ECO:0000313" key="12">
    <source>
        <dbReference type="EMBL" id="VFR76618.1"/>
    </source>
</evidence>
<evidence type="ECO:0000313" key="13">
    <source>
        <dbReference type="EMBL" id="VFR93862.1"/>
    </source>
</evidence>
<feature type="transmembrane region" description="Helical" evidence="9">
    <location>
        <begin position="106"/>
        <end position="124"/>
    </location>
</feature>
<evidence type="ECO:0000256" key="5">
    <source>
        <dbReference type="ARBA" id="ARBA00022970"/>
    </source>
</evidence>
<dbReference type="GO" id="GO:0006865">
    <property type="term" value="P:amino acid transport"/>
    <property type="evidence" value="ECO:0007669"/>
    <property type="project" value="UniProtKB-KW"/>
</dbReference>
<keyword evidence="5" id="KW-0029">Amino-acid transport</keyword>
<evidence type="ECO:0000256" key="9">
    <source>
        <dbReference type="SAM" id="Phobius"/>
    </source>
</evidence>
<dbReference type="Pfam" id="PF02653">
    <property type="entry name" value="BPD_transp_2"/>
    <property type="match status" value="1"/>
</dbReference>
<organism evidence="10">
    <name type="scientific">plant metagenome</name>
    <dbReference type="NCBI Taxonomy" id="1297885"/>
    <lineage>
        <taxon>unclassified sequences</taxon>
        <taxon>metagenomes</taxon>
        <taxon>organismal metagenomes</taxon>
    </lineage>
</organism>
<feature type="transmembrane region" description="Helical" evidence="9">
    <location>
        <begin position="151"/>
        <end position="170"/>
    </location>
</feature>
<dbReference type="CDD" id="cd06582">
    <property type="entry name" value="TM_PBP1_LivH_like"/>
    <property type="match status" value="1"/>
</dbReference>
<accession>A0A484NY96</accession>
<reference evidence="10" key="1">
    <citation type="submission" date="2019-03" db="EMBL/GenBank/DDBJ databases">
        <authorList>
            <person name="Danneels B."/>
        </authorList>
    </citation>
    <scope>NUCLEOTIDE SEQUENCE</scope>
</reference>
<dbReference type="GO" id="GO:0005886">
    <property type="term" value="C:plasma membrane"/>
    <property type="evidence" value="ECO:0007669"/>
    <property type="project" value="UniProtKB-SubCell"/>
</dbReference>